<feature type="compositionally biased region" description="Basic residues" evidence="1">
    <location>
        <begin position="89"/>
        <end position="98"/>
    </location>
</feature>
<accession>A0A7H9B8P7</accession>
<dbReference type="EMBL" id="CP058611">
    <property type="protein sequence ID" value="QLG74987.1"/>
    <property type="molecule type" value="Genomic_DNA"/>
</dbReference>
<gene>
    <name evidence="3" type="ORF">HG535_0H03140</name>
</gene>
<dbReference type="OrthoDB" id="4070429at2759"/>
<evidence type="ECO:0000313" key="4">
    <source>
        <dbReference type="Proteomes" id="UP000509704"/>
    </source>
</evidence>
<reference evidence="3 4" key="1">
    <citation type="submission" date="2020-07" db="EMBL/GenBank/DDBJ databases">
        <title>The yeast mating-type switching endonuclease HO is a domesticated member of an unorthodox homing genetic element family.</title>
        <authorList>
            <person name="Coughlan A.Y."/>
            <person name="Lombardi L."/>
            <person name="Braun-Galleani S."/>
            <person name="Martos A.R."/>
            <person name="Galeote V."/>
            <person name="Bigey F."/>
            <person name="Dequin S."/>
            <person name="Byrne K.P."/>
            <person name="Wolfe K.H."/>
        </authorList>
    </citation>
    <scope>NUCLEOTIDE SEQUENCE [LARGE SCALE GENOMIC DNA]</scope>
    <source>
        <strain evidence="3 4">NRRL Y-6702</strain>
    </source>
</reference>
<dbReference type="AlphaFoldDB" id="A0A7H9B8P7"/>
<sequence>MAVRHFRRVLDNNEENSDLKSSSDEDSESDVPQQPTAGVVADTKGIDQQRSEDIHGKEEDSGTESSDSTSSTSSDSSHEDQIIALHKPVFIKKSRIAKRPNEDEVQQSLEEREMKKRASRMQKVKHENDILTLQEESKRQMNMNYSTDKDLLIRAMLLDDSDVIDPTREEMKWLERQEARRKRRRDRLLAKQLELEEYEANKLKFSKMGDAGVSERAPKPTIKAVSQSANQYKPNRVQDITFAKLNDREGGNEDTEYSVL</sequence>
<dbReference type="RefSeq" id="XP_037146712.1">
    <property type="nucleotide sequence ID" value="XM_037290817.1"/>
</dbReference>
<feature type="domain" description="Micro-fibrillar-associated protein 1 C-terminal" evidence="2">
    <location>
        <begin position="78"/>
        <end position="202"/>
    </location>
</feature>
<dbReference type="KEGG" id="zmk:HG535_0H03140"/>
<keyword evidence="4" id="KW-1185">Reference proteome</keyword>
<protein>
    <recommendedName>
        <fullName evidence="2">Micro-fibrillar-associated protein 1 C-terminal domain-containing protein</fullName>
    </recommendedName>
</protein>
<feature type="compositionally biased region" description="Basic and acidic residues" evidence="1">
    <location>
        <begin position="44"/>
        <end position="60"/>
    </location>
</feature>
<evidence type="ECO:0000256" key="1">
    <source>
        <dbReference type="SAM" id="MobiDB-lite"/>
    </source>
</evidence>
<feature type="region of interest" description="Disordered" evidence="1">
    <location>
        <begin position="209"/>
        <end position="230"/>
    </location>
</feature>
<dbReference type="Pfam" id="PF06991">
    <property type="entry name" value="MFAP1"/>
    <property type="match status" value="1"/>
</dbReference>
<feature type="compositionally biased region" description="Low complexity" evidence="1">
    <location>
        <begin position="63"/>
        <end position="75"/>
    </location>
</feature>
<name>A0A7H9B8P7_ZYGMR</name>
<dbReference type="Proteomes" id="UP000509704">
    <property type="component" value="Chromosome 8"/>
</dbReference>
<feature type="region of interest" description="Disordered" evidence="1">
    <location>
        <begin position="1"/>
        <end position="124"/>
    </location>
</feature>
<evidence type="ECO:0000259" key="2">
    <source>
        <dbReference type="Pfam" id="PF06991"/>
    </source>
</evidence>
<proteinExistence type="predicted"/>
<evidence type="ECO:0000313" key="3">
    <source>
        <dbReference type="EMBL" id="QLG74987.1"/>
    </source>
</evidence>
<organism evidence="3 4">
    <name type="scientific">Zygotorulaspora mrakii</name>
    <name type="common">Zygosaccharomyces mrakii</name>
    <dbReference type="NCBI Taxonomy" id="42260"/>
    <lineage>
        <taxon>Eukaryota</taxon>
        <taxon>Fungi</taxon>
        <taxon>Dikarya</taxon>
        <taxon>Ascomycota</taxon>
        <taxon>Saccharomycotina</taxon>
        <taxon>Saccharomycetes</taxon>
        <taxon>Saccharomycetales</taxon>
        <taxon>Saccharomycetaceae</taxon>
        <taxon>Zygotorulaspora</taxon>
    </lineage>
</organism>
<dbReference type="GeneID" id="59238790"/>
<dbReference type="InterPro" id="IPR009730">
    <property type="entry name" value="MFAP1_C"/>
</dbReference>